<dbReference type="GO" id="GO:0006508">
    <property type="term" value="P:proteolysis"/>
    <property type="evidence" value="ECO:0007669"/>
    <property type="project" value="InterPro"/>
</dbReference>
<accession>A0A1J1HRC8</accession>
<evidence type="ECO:0000256" key="2">
    <source>
        <dbReference type="ARBA" id="ARBA00023180"/>
    </source>
</evidence>
<dbReference type="PROSITE" id="PS50240">
    <property type="entry name" value="TRYPSIN_DOM"/>
    <property type="match status" value="1"/>
</dbReference>
<organism evidence="6 7">
    <name type="scientific">Clunio marinus</name>
    <dbReference type="NCBI Taxonomy" id="568069"/>
    <lineage>
        <taxon>Eukaryota</taxon>
        <taxon>Metazoa</taxon>
        <taxon>Ecdysozoa</taxon>
        <taxon>Arthropoda</taxon>
        <taxon>Hexapoda</taxon>
        <taxon>Insecta</taxon>
        <taxon>Pterygota</taxon>
        <taxon>Neoptera</taxon>
        <taxon>Endopterygota</taxon>
        <taxon>Diptera</taxon>
        <taxon>Nematocera</taxon>
        <taxon>Chironomoidea</taxon>
        <taxon>Chironomidae</taxon>
        <taxon>Clunio</taxon>
    </lineage>
</organism>
<keyword evidence="2" id="KW-0325">Glycoprotein</keyword>
<dbReference type="InterPro" id="IPR001254">
    <property type="entry name" value="Trypsin_dom"/>
</dbReference>
<dbReference type="InterPro" id="IPR051487">
    <property type="entry name" value="Ser/Thr_Proteases_Immune/Dev"/>
</dbReference>
<dbReference type="PANTHER" id="PTHR24256">
    <property type="entry name" value="TRYPTASE-RELATED"/>
    <property type="match status" value="1"/>
</dbReference>
<gene>
    <name evidence="6" type="primary">similar to Chymotrypsin</name>
    <name evidence="6" type="ORF">CLUMA_CG003808</name>
</gene>
<comment type="similarity">
    <text evidence="3">Belongs to the peptidase S1 family. CLIP subfamily.</text>
</comment>
<dbReference type="AlphaFoldDB" id="A0A1J1HRC8"/>
<keyword evidence="1" id="KW-1015">Disulfide bond</keyword>
<evidence type="ECO:0000256" key="4">
    <source>
        <dbReference type="SAM" id="SignalP"/>
    </source>
</evidence>
<dbReference type="STRING" id="568069.A0A1J1HRC8"/>
<evidence type="ECO:0000313" key="6">
    <source>
        <dbReference type="EMBL" id="CRK90090.1"/>
    </source>
</evidence>
<dbReference type="SMART" id="SM00020">
    <property type="entry name" value="Tryp_SPc"/>
    <property type="match status" value="1"/>
</dbReference>
<keyword evidence="7" id="KW-1185">Reference proteome</keyword>
<dbReference type="EMBL" id="CVRI01000016">
    <property type="protein sequence ID" value="CRK90090.1"/>
    <property type="molecule type" value="Genomic_DNA"/>
</dbReference>
<feature type="domain" description="Peptidase S1" evidence="5">
    <location>
        <begin position="20"/>
        <end position="248"/>
    </location>
</feature>
<dbReference type="Pfam" id="PF00089">
    <property type="entry name" value="Trypsin"/>
    <property type="match status" value="1"/>
</dbReference>
<name>A0A1J1HRC8_9DIPT</name>
<protein>
    <submittedName>
        <fullName evidence="6">CLUMA_CG003808, isoform A</fullName>
    </submittedName>
</protein>
<feature type="signal peptide" evidence="4">
    <location>
        <begin position="1"/>
        <end position="19"/>
    </location>
</feature>
<dbReference type="Gene3D" id="2.40.10.10">
    <property type="entry name" value="Trypsin-like serine proteases"/>
    <property type="match status" value="1"/>
</dbReference>
<evidence type="ECO:0000256" key="1">
    <source>
        <dbReference type="ARBA" id="ARBA00023157"/>
    </source>
</evidence>
<reference evidence="6 7" key="1">
    <citation type="submission" date="2015-04" db="EMBL/GenBank/DDBJ databases">
        <authorList>
            <person name="Syromyatnikov M.Y."/>
            <person name="Popov V.N."/>
        </authorList>
    </citation>
    <scope>NUCLEOTIDE SEQUENCE [LARGE SCALE GENOMIC DNA]</scope>
</reference>
<keyword evidence="4" id="KW-0732">Signal</keyword>
<evidence type="ECO:0000259" key="5">
    <source>
        <dbReference type="PROSITE" id="PS50240"/>
    </source>
</evidence>
<dbReference type="OrthoDB" id="6261922at2759"/>
<dbReference type="GO" id="GO:0004252">
    <property type="term" value="F:serine-type endopeptidase activity"/>
    <property type="evidence" value="ECO:0007669"/>
    <property type="project" value="InterPro"/>
</dbReference>
<dbReference type="InterPro" id="IPR043504">
    <property type="entry name" value="Peptidase_S1_PA_chymotrypsin"/>
</dbReference>
<evidence type="ECO:0000313" key="7">
    <source>
        <dbReference type="Proteomes" id="UP000183832"/>
    </source>
</evidence>
<dbReference type="Proteomes" id="UP000183832">
    <property type="component" value="Unassembled WGS sequence"/>
</dbReference>
<sequence length="249" mass="27097">MKLHIIFLVLTASALSTEAIRNGQIWQDAPYMARFVVSFGITNLEAGGSIFSHRHILITGVFADPVLTVPNVWVGGSTRTTQRAVAVQSRARHPNFSLFPLTNDIGIVTLNADLVFDRFVRPIALPPLGTSMIPYDNEQGTALGFGGVPGVANTTEHLQAAFMRATTPARCNSFFQHSVAQQFCAEDARLRSEVCVGDIGGPFVVLRRGEEVLVGVISLDFCDATFPSEPALFTRVSAYRTWINQVTSV</sequence>
<feature type="chain" id="PRO_5013062981" evidence="4">
    <location>
        <begin position="20"/>
        <end position="249"/>
    </location>
</feature>
<dbReference type="SUPFAM" id="SSF50494">
    <property type="entry name" value="Trypsin-like serine proteases"/>
    <property type="match status" value="1"/>
</dbReference>
<proteinExistence type="inferred from homology"/>
<dbReference type="InterPro" id="IPR009003">
    <property type="entry name" value="Peptidase_S1_PA"/>
</dbReference>
<evidence type="ECO:0000256" key="3">
    <source>
        <dbReference type="ARBA" id="ARBA00024195"/>
    </source>
</evidence>